<accession>A0A671UKE8</accession>
<evidence type="ECO:0000256" key="2">
    <source>
        <dbReference type="SAM" id="SignalP"/>
    </source>
</evidence>
<dbReference type="InParanoid" id="A0A671UKE8"/>
<name>A0A671UKE8_SPAAU</name>
<feature type="signal peptide" evidence="2">
    <location>
        <begin position="1"/>
        <end position="19"/>
    </location>
</feature>
<protein>
    <submittedName>
        <fullName evidence="3">Uncharacterized protein</fullName>
    </submittedName>
</protein>
<dbReference type="OMA" id="HYYTHEN"/>
<organism evidence="3 4">
    <name type="scientific">Sparus aurata</name>
    <name type="common">Gilthead sea bream</name>
    <dbReference type="NCBI Taxonomy" id="8175"/>
    <lineage>
        <taxon>Eukaryota</taxon>
        <taxon>Metazoa</taxon>
        <taxon>Chordata</taxon>
        <taxon>Craniata</taxon>
        <taxon>Vertebrata</taxon>
        <taxon>Euteleostomi</taxon>
        <taxon>Actinopterygii</taxon>
        <taxon>Neopterygii</taxon>
        <taxon>Teleostei</taxon>
        <taxon>Neoteleostei</taxon>
        <taxon>Acanthomorphata</taxon>
        <taxon>Eupercaria</taxon>
        <taxon>Spariformes</taxon>
        <taxon>Sparidae</taxon>
        <taxon>Sparus</taxon>
    </lineage>
</organism>
<reference evidence="3" key="1">
    <citation type="submission" date="2025-08" db="UniProtKB">
        <authorList>
            <consortium name="Ensembl"/>
        </authorList>
    </citation>
    <scope>IDENTIFICATION</scope>
</reference>
<feature type="chain" id="PRO_5025601165" evidence="2">
    <location>
        <begin position="20"/>
        <end position="268"/>
    </location>
</feature>
<keyword evidence="2" id="KW-0732">Signal</keyword>
<evidence type="ECO:0000256" key="1">
    <source>
        <dbReference type="SAM" id="MobiDB-lite"/>
    </source>
</evidence>
<dbReference type="PROSITE" id="PS51257">
    <property type="entry name" value="PROKAR_LIPOPROTEIN"/>
    <property type="match status" value="1"/>
</dbReference>
<sequence length="268" mass="30055">MSLCRLYCLWCSHSLPSLAVPLRACCPCVFVIFSCLQDGLANCQLGGATFPRKTRVCCYDSHCPATECHNMPQNASLPQNATTCRRMPQHPARACHRACHRACQSLLPHNARACRRAPQNARACRRMPEPAPECQSLPHNARACRRMPEPATTCHRMPQNAITCHRMPQNAHRRMPQNSLPHNARACRIMPEPAAECQSLPQNATTCQKHYYTHENIPNKSNHPPQKMHPPCSPCRQTPRKKSQSRSSMALRCSSLSICNTSDSVTFP</sequence>
<reference evidence="3" key="2">
    <citation type="submission" date="2025-09" db="UniProtKB">
        <authorList>
            <consortium name="Ensembl"/>
        </authorList>
    </citation>
    <scope>IDENTIFICATION</scope>
</reference>
<proteinExistence type="predicted"/>
<evidence type="ECO:0000313" key="3">
    <source>
        <dbReference type="Ensembl" id="ENSSAUP00010014319.1"/>
    </source>
</evidence>
<dbReference type="AlphaFoldDB" id="A0A671UKE8"/>
<dbReference type="Proteomes" id="UP000472265">
    <property type="component" value="Unassembled WGS sequence"/>
</dbReference>
<feature type="region of interest" description="Disordered" evidence="1">
    <location>
        <begin position="215"/>
        <end position="249"/>
    </location>
</feature>
<dbReference type="Ensembl" id="ENSSAUT00010015199.1">
    <property type="protein sequence ID" value="ENSSAUP00010014319.1"/>
    <property type="gene ID" value="ENSSAUG00010006715.1"/>
</dbReference>
<keyword evidence="4" id="KW-1185">Reference proteome</keyword>
<dbReference type="GeneTree" id="ENSGT01020000231154"/>
<evidence type="ECO:0000313" key="4">
    <source>
        <dbReference type="Proteomes" id="UP000472265"/>
    </source>
</evidence>